<dbReference type="RefSeq" id="WP_105059744.1">
    <property type="nucleotide sequence ID" value="NZ_MSCJ01000001.1"/>
</dbReference>
<dbReference type="SUPFAM" id="SSF53448">
    <property type="entry name" value="Nucleotide-diphospho-sugar transferases"/>
    <property type="match status" value="1"/>
</dbReference>
<dbReference type="InterPro" id="IPR029044">
    <property type="entry name" value="Nucleotide-diphossugar_trans"/>
</dbReference>
<dbReference type="PANTHER" id="PTHR22916">
    <property type="entry name" value="GLYCOSYLTRANSFERASE"/>
    <property type="match status" value="1"/>
</dbReference>
<organism evidence="2 3">
    <name type="scientific">Photobacterium angustum</name>
    <dbReference type="NCBI Taxonomy" id="661"/>
    <lineage>
        <taxon>Bacteria</taxon>
        <taxon>Pseudomonadati</taxon>
        <taxon>Pseudomonadota</taxon>
        <taxon>Gammaproteobacteria</taxon>
        <taxon>Vibrionales</taxon>
        <taxon>Vibrionaceae</taxon>
        <taxon>Photobacterium</taxon>
    </lineage>
</organism>
<dbReference type="Gene3D" id="3.90.550.10">
    <property type="entry name" value="Spore Coat Polysaccharide Biosynthesis Protein SpsA, Chain A"/>
    <property type="match status" value="1"/>
</dbReference>
<name>A0A2S7VXT2_PHOAN</name>
<evidence type="ECO:0000313" key="3">
    <source>
        <dbReference type="Proteomes" id="UP000238730"/>
    </source>
</evidence>
<dbReference type="InterPro" id="IPR001173">
    <property type="entry name" value="Glyco_trans_2-like"/>
</dbReference>
<dbReference type="EMBL" id="MSCJ01000001">
    <property type="protein sequence ID" value="PQJ66354.1"/>
    <property type="molecule type" value="Genomic_DNA"/>
</dbReference>
<dbReference type="OrthoDB" id="9801954at2"/>
<comment type="caution">
    <text evidence="2">The sequence shown here is derived from an EMBL/GenBank/DDBJ whole genome shotgun (WGS) entry which is preliminary data.</text>
</comment>
<reference evidence="2 3" key="1">
    <citation type="submission" date="2016-12" db="EMBL/GenBank/DDBJ databases">
        <title>Diversity of luminous bacteria.</title>
        <authorList>
            <person name="Yoshizawa S."/>
            <person name="Kogure K."/>
        </authorList>
    </citation>
    <scope>NUCLEOTIDE SEQUENCE [LARGE SCALE GENOMIC DNA]</scope>
    <source>
        <strain evidence="2 3">LC1-200</strain>
    </source>
</reference>
<feature type="domain" description="Glycosyltransferase 2-like" evidence="1">
    <location>
        <begin position="6"/>
        <end position="131"/>
    </location>
</feature>
<dbReference type="Proteomes" id="UP000238730">
    <property type="component" value="Unassembled WGS sequence"/>
</dbReference>
<dbReference type="GO" id="GO:0016758">
    <property type="term" value="F:hexosyltransferase activity"/>
    <property type="evidence" value="ECO:0007669"/>
    <property type="project" value="UniProtKB-ARBA"/>
</dbReference>
<dbReference type="AlphaFoldDB" id="A0A2S7VXT2"/>
<evidence type="ECO:0000313" key="2">
    <source>
        <dbReference type="EMBL" id="PQJ66354.1"/>
    </source>
</evidence>
<accession>A0A2S7VXT2</accession>
<sequence length="319" mass="37012">MSPFFSIIVPAYNCEKSIEKCLNSILNQSFKDFELIVINDGSTDNTSNILTSFKDIVVINKENEGVSSSRNMGINIAQGKYTIFIDSDDWVSEEYLLSTHDVLVKKEIDILFLNYYSFLYGASNTKFVDNKINEGFYSKGDIVNAFLNREISNSPWDKIFRTSIIKKLQPFFPVAISLGEDSVAVSRAILNAEEYYVMNEAFYIYEFNHQSVTKSSLSYKKLNDVYKVLILLDEVYKDYSKDYHYMLIRQSISYISLMLRSEIKHDEIVNVFIKSIENIRLISVKNIKWKFLLTLLKLINKFIGKKGVLFLVSRLRFNL</sequence>
<evidence type="ECO:0000259" key="1">
    <source>
        <dbReference type="Pfam" id="PF00535"/>
    </source>
</evidence>
<dbReference type="PANTHER" id="PTHR22916:SF3">
    <property type="entry name" value="UDP-GLCNAC:BETAGAL BETA-1,3-N-ACETYLGLUCOSAMINYLTRANSFERASE-LIKE PROTEIN 1"/>
    <property type="match status" value="1"/>
</dbReference>
<dbReference type="Pfam" id="PF00535">
    <property type="entry name" value="Glycos_transf_2"/>
    <property type="match status" value="1"/>
</dbReference>
<gene>
    <name evidence="2" type="ORF">BTO08_02425</name>
</gene>
<protein>
    <recommendedName>
        <fullName evidence="1">Glycosyltransferase 2-like domain-containing protein</fullName>
    </recommendedName>
</protein>
<dbReference type="CDD" id="cd00761">
    <property type="entry name" value="Glyco_tranf_GTA_type"/>
    <property type="match status" value="1"/>
</dbReference>
<proteinExistence type="predicted"/>